<accession>A0ABV5MSJ0</accession>
<keyword evidence="1 3" id="KW-0378">Hydrolase</keyword>
<dbReference type="Proteomes" id="UP001589608">
    <property type="component" value="Unassembled WGS sequence"/>
</dbReference>
<dbReference type="PANTHER" id="PTHR48081:SF13">
    <property type="entry name" value="ALPHA_BETA HYDROLASE"/>
    <property type="match status" value="1"/>
</dbReference>
<evidence type="ECO:0000256" key="1">
    <source>
        <dbReference type="ARBA" id="ARBA00022801"/>
    </source>
</evidence>
<dbReference type="GO" id="GO:0016787">
    <property type="term" value="F:hydrolase activity"/>
    <property type="evidence" value="ECO:0007669"/>
    <property type="project" value="UniProtKB-KW"/>
</dbReference>
<reference evidence="3 4" key="1">
    <citation type="submission" date="2024-09" db="EMBL/GenBank/DDBJ databases">
        <authorList>
            <person name="Sun Q."/>
            <person name="Mori K."/>
        </authorList>
    </citation>
    <scope>NUCLEOTIDE SEQUENCE [LARGE SCALE GENOMIC DNA]</scope>
    <source>
        <strain evidence="3 4">JCM 3307</strain>
    </source>
</reference>
<feature type="domain" description="BD-FAE-like" evidence="2">
    <location>
        <begin position="32"/>
        <end position="221"/>
    </location>
</feature>
<proteinExistence type="predicted"/>
<dbReference type="Gene3D" id="3.40.50.1820">
    <property type="entry name" value="alpha/beta hydrolase"/>
    <property type="match status" value="1"/>
</dbReference>
<name>A0ABV5MSJ0_9ACTN</name>
<evidence type="ECO:0000313" key="3">
    <source>
        <dbReference type="EMBL" id="MFB9451835.1"/>
    </source>
</evidence>
<organism evidence="3 4">
    <name type="scientific">Dactylosporangium vinaceum</name>
    <dbReference type="NCBI Taxonomy" id="53362"/>
    <lineage>
        <taxon>Bacteria</taxon>
        <taxon>Bacillati</taxon>
        <taxon>Actinomycetota</taxon>
        <taxon>Actinomycetes</taxon>
        <taxon>Micromonosporales</taxon>
        <taxon>Micromonosporaceae</taxon>
        <taxon>Dactylosporangium</taxon>
    </lineage>
</organism>
<dbReference type="InterPro" id="IPR029058">
    <property type="entry name" value="AB_hydrolase_fold"/>
</dbReference>
<dbReference type="EMBL" id="JBHMCA010000093">
    <property type="protein sequence ID" value="MFB9451835.1"/>
    <property type="molecule type" value="Genomic_DNA"/>
</dbReference>
<evidence type="ECO:0000259" key="2">
    <source>
        <dbReference type="Pfam" id="PF20434"/>
    </source>
</evidence>
<protein>
    <submittedName>
        <fullName evidence="3">Alpha/beta hydrolase fold domain-containing protein</fullName>
    </submittedName>
</protein>
<comment type="caution">
    <text evidence="3">The sequence shown here is derived from an EMBL/GenBank/DDBJ whole genome shotgun (WGS) entry which is preliminary data.</text>
</comment>
<dbReference type="RefSeq" id="WP_223103966.1">
    <property type="nucleotide sequence ID" value="NZ_CP061913.1"/>
</dbReference>
<gene>
    <name evidence="3" type="ORF">ACFFTR_52990</name>
</gene>
<dbReference type="PANTHER" id="PTHR48081">
    <property type="entry name" value="AB HYDROLASE SUPERFAMILY PROTEIN C4A8.06C"/>
    <property type="match status" value="1"/>
</dbReference>
<dbReference type="InterPro" id="IPR050300">
    <property type="entry name" value="GDXG_lipolytic_enzyme"/>
</dbReference>
<keyword evidence="4" id="KW-1185">Reference proteome</keyword>
<dbReference type="Pfam" id="PF20434">
    <property type="entry name" value="BD-FAE"/>
    <property type="match status" value="1"/>
</dbReference>
<dbReference type="SUPFAM" id="SSF53474">
    <property type="entry name" value="alpha/beta-Hydrolases"/>
    <property type="match status" value="1"/>
</dbReference>
<dbReference type="InterPro" id="IPR049492">
    <property type="entry name" value="BD-FAE-like_dom"/>
</dbReference>
<sequence length="279" mass="29285">MPDLQPIPEPRTTLTHAGCVVSTPLGYRPLQLDLHVPPGDGPFPVLLWIHGGGWVGGSRVWTVDQRFHERMVGRGYAVADVDYRLALEATYPAQQADIEAAIRWLRHHAAALRLDPGRFAALGESAGGQLAAIAGLTGAGDTALQAVILWYGSTDLSSLRNQDDPFTSPALLLGGPLAERAAFARLASPLHNVHPDAPPFLLVHGTDDEVVPFADAVGFAAAMRAQGVRCDVLPVEGAGHVFTGASVEVGTLTQTGADFLDDVLGHAASSRSASSNASE</sequence>
<evidence type="ECO:0000313" key="4">
    <source>
        <dbReference type="Proteomes" id="UP001589608"/>
    </source>
</evidence>